<reference evidence="9 10" key="1">
    <citation type="journal article" date="2008" name="Nature">
        <title>The genome of the model beetle and pest Tribolium castaneum.</title>
        <authorList>
            <consortium name="Tribolium Genome Sequencing Consortium"/>
            <person name="Richards S."/>
            <person name="Gibbs R.A."/>
            <person name="Weinstock G.M."/>
            <person name="Brown S.J."/>
            <person name="Denell R."/>
            <person name="Beeman R.W."/>
            <person name="Gibbs R."/>
            <person name="Beeman R.W."/>
            <person name="Brown S.J."/>
            <person name="Bucher G."/>
            <person name="Friedrich M."/>
            <person name="Grimmelikhuijzen C.J."/>
            <person name="Klingler M."/>
            <person name="Lorenzen M."/>
            <person name="Richards S."/>
            <person name="Roth S."/>
            <person name="Schroder R."/>
            <person name="Tautz D."/>
            <person name="Zdobnov E.M."/>
            <person name="Muzny D."/>
            <person name="Gibbs R.A."/>
            <person name="Weinstock G.M."/>
            <person name="Attaway T."/>
            <person name="Bell S."/>
            <person name="Buhay C.J."/>
            <person name="Chandrabose M.N."/>
            <person name="Chavez D."/>
            <person name="Clerk-Blankenburg K.P."/>
            <person name="Cree A."/>
            <person name="Dao M."/>
            <person name="Davis C."/>
            <person name="Chacko J."/>
            <person name="Dinh H."/>
            <person name="Dugan-Rocha S."/>
            <person name="Fowler G."/>
            <person name="Garner T.T."/>
            <person name="Garnes J."/>
            <person name="Gnirke A."/>
            <person name="Hawes A."/>
            <person name="Hernandez J."/>
            <person name="Hines S."/>
            <person name="Holder M."/>
            <person name="Hume J."/>
            <person name="Jhangiani S.N."/>
            <person name="Joshi V."/>
            <person name="Khan Z.M."/>
            <person name="Jackson L."/>
            <person name="Kovar C."/>
            <person name="Kowis A."/>
            <person name="Lee S."/>
            <person name="Lewis L.R."/>
            <person name="Margolis J."/>
            <person name="Morgan M."/>
            <person name="Nazareth L.V."/>
            <person name="Nguyen N."/>
            <person name="Okwuonu G."/>
            <person name="Parker D."/>
            <person name="Richards S."/>
            <person name="Ruiz S.J."/>
            <person name="Santibanez J."/>
            <person name="Savard J."/>
            <person name="Scherer S.E."/>
            <person name="Schneider B."/>
            <person name="Sodergren E."/>
            <person name="Tautz D."/>
            <person name="Vattahil S."/>
            <person name="Villasana D."/>
            <person name="White C.S."/>
            <person name="Wright R."/>
            <person name="Park Y."/>
            <person name="Beeman R.W."/>
            <person name="Lord J."/>
            <person name="Oppert B."/>
            <person name="Lorenzen M."/>
            <person name="Brown S."/>
            <person name="Wang L."/>
            <person name="Savard J."/>
            <person name="Tautz D."/>
            <person name="Richards S."/>
            <person name="Weinstock G."/>
            <person name="Gibbs R.A."/>
            <person name="Liu Y."/>
            <person name="Worley K."/>
            <person name="Weinstock G."/>
            <person name="Elsik C.G."/>
            <person name="Reese J.T."/>
            <person name="Elhaik E."/>
            <person name="Landan G."/>
            <person name="Graur D."/>
            <person name="Arensburger P."/>
            <person name="Atkinson P."/>
            <person name="Beeman R.W."/>
            <person name="Beidler J."/>
            <person name="Brown S.J."/>
            <person name="Demuth J.P."/>
            <person name="Drury D.W."/>
            <person name="Du Y.Z."/>
            <person name="Fujiwara H."/>
            <person name="Lorenzen M."/>
            <person name="Maselli V."/>
            <person name="Osanai M."/>
            <person name="Park Y."/>
            <person name="Robertson H.M."/>
            <person name="Tu Z."/>
            <person name="Wang J.J."/>
            <person name="Wang S."/>
            <person name="Richards S."/>
            <person name="Song H."/>
            <person name="Zhang L."/>
            <person name="Sodergren E."/>
            <person name="Werner D."/>
            <person name="Stanke M."/>
            <person name="Morgenstern B."/>
            <person name="Solovyev V."/>
            <person name="Kosarev P."/>
            <person name="Brown G."/>
            <person name="Chen H.C."/>
            <person name="Ermolaeva O."/>
            <person name="Hlavina W."/>
            <person name="Kapustin Y."/>
            <person name="Kiryutin B."/>
            <person name="Kitts P."/>
            <person name="Maglott D."/>
            <person name="Pruitt K."/>
            <person name="Sapojnikov V."/>
            <person name="Souvorov A."/>
            <person name="Mackey A.J."/>
            <person name="Waterhouse R.M."/>
            <person name="Wyder S."/>
            <person name="Zdobnov E.M."/>
            <person name="Zdobnov E.M."/>
            <person name="Wyder S."/>
            <person name="Kriventseva E.V."/>
            <person name="Kadowaki T."/>
            <person name="Bork P."/>
            <person name="Aranda M."/>
            <person name="Bao R."/>
            <person name="Beermann A."/>
            <person name="Berns N."/>
            <person name="Bolognesi R."/>
            <person name="Bonneton F."/>
            <person name="Bopp D."/>
            <person name="Brown S.J."/>
            <person name="Bucher G."/>
            <person name="Butts T."/>
            <person name="Chaumot A."/>
            <person name="Denell R.E."/>
            <person name="Ferrier D.E."/>
            <person name="Friedrich M."/>
            <person name="Gordon C.M."/>
            <person name="Jindra M."/>
            <person name="Klingler M."/>
            <person name="Lan Q."/>
            <person name="Lattorff H.M."/>
            <person name="Laudet V."/>
            <person name="von Levetsow C."/>
            <person name="Liu Z."/>
            <person name="Lutz R."/>
            <person name="Lynch J.A."/>
            <person name="da Fonseca R.N."/>
            <person name="Posnien N."/>
            <person name="Reuter R."/>
            <person name="Roth S."/>
            <person name="Savard J."/>
            <person name="Schinko J.B."/>
            <person name="Schmitt C."/>
            <person name="Schoppmeier M."/>
            <person name="Schroder R."/>
            <person name="Shippy T.D."/>
            <person name="Simonnet F."/>
            <person name="Marques-Souza H."/>
            <person name="Tautz D."/>
            <person name="Tomoyasu Y."/>
            <person name="Trauner J."/>
            <person name="Van der Zee M."/>
            <person name="Vervoort M."/>
            <person name="Wittkopp N."/>
            <person name="Wimmer E.A."/>
            <person name="Yang X."/>
            <person name="Jones A.K."/>
            <person name="Sattelle D.B."/>
            <person name="Ebert P.R."/>
            <person name="Nelson D."/>
            <person name="Scott J.G."/>
            <person name="Beeman R.W."/>
            <person name="Muthukrishnan S."/>
            <person name="Kramer K.J."/>
            <person name="Arakane Y."/>
            <person name="Beeman R.W."/>
            <person name="Zhu Q."/>
            <person name="Hogenkamp D."/>
            <person name="Dixit R."/>
            <person name="Oppert B."/>
            <person name="Jiang H."/>
            <person name="Zou Z."/>
            <person name="Marshall J."/>
            <person name="Elpidina E."/>
            <person name="Vinokurov K."/>
            <person name="Oppert C."/>
            <person name="Zou Z."/>
            <person name="Evans J."/>
            <person name="Lu Z."/>
            <person name="Zhao P."/>
            <person name="Sumathipala N."/>
            <person name="Altincicek B."/>
            <person name="Vilcinskas A."/>
            <person name="Williams M."/>
            <person name="Hultmark D."/>
            <person name="Hetru C."/>
            <person name="Jiang H."/>
            <person name="Grimmelikhuijzen C.J."/>
            <person name="Hauser F."/>
            <person name="Cazzamali G."/>
            <person name="Williamson M."/>
            <person name="Park Y."/>
            <person name="Li B."/>
            <person name="Tanaka Y."/>
            <person name="Predel R."/>
            <person name="Neupert S."/>
            <person name="Schachtner J."/>
            <person name="Verleyen P."/>
            <person name="Raible F."/>
            <person name="Bork P."/>
            <person name="Friedrich M."/>
            <person name="Walden K.K."/>
            <person name="Robertson H.M."/>
            <person name="Angeli S."/>
            <person name="Foret S."/>
            <person name="Bucher G."/>
            <person name="Schuetz S."/>
            <person name="Maleszka R."/>
            <person name="Wimmer E.A."/>
            <person name="Beeman R.W."/>
            <person name="Lorenzen M."/>
            <person name="Tomoyasu Y."/>
            <person name="Miller S.C."/>
            <person name="Grossmann D."/>
            <person name="Bucher G."/>
        </authorList>
    </citation>
    <scope>NUCLEOTIDE SEQUENCE [LARGE SCALE GENOMIC DNA]</scope>
    <source>
        <strain evidence="9 10">Georgia GA2</strain>
    </source>
</reference>
<keyword evidence="7 8" id="KW-0807">Transducer</keyword>
<dbReference type="GO" id="GO:0050909">
    <property type="term" value="P:sensory perception of taste"/>
    <property type="evidence" value="ECO:0007669"/>
    <property type="project" value="InterPro"/>
</dbReference>
<dbReference type="EMBL" id="KQ972823">
    <property type="protein sequence ID" value="EFA12266.1"/>
    <property type="molecule type" value="Genomic_DNA"/>
</dbReference>
<dbReference type="FunCoup" id="D7EIQ9">
    <property type="interactions" value="37"/>
</dbReference>
<evidence type="ECO:0000313" key="9">
    <source>
        <dbReference type="EMBL" id="EFA12266.1"/>
    </source>
</evidence>
<evidence type="ECO:0000256" key="4">
    <source>
        <dbReference type="ARBA" id="ARBA00022989"/>
    </source>
</evidence>
<dbReference type="GO" id="GO:0030424">
    <property type="term" value="C:axon"/>
    <property type="evidence" value="ECO:0000318"/>
    <property type="project" value="GO_Central"/>
</dbReference>
<dbReference type="GO" id="GO:0043025">
    <property type="term" value="C:neuronal cell body"/>
    <property type="evidence" value="ECO:0000318"/>
    <property type="project" value="GO_Central"/>
</dbReference>
<keyword evidence="2 8" id="KW-1003">Cell membrane</keyword>
<keyword evidence="6 8" id="KW-0675">Receptor</keyword>
<comment type="function">
    <text evidence="8">Gustatory receptor which mediates acceptance or avoidance behavior, depending on its substrates.</text>
</comment>
<dbReference type="PANTHER" id="PTHR21143">
    <property type="entry name" value="INVERTEBRATE GUSTATORY RECEPTOR"/>
    <property type="match status" value="1"/>
</dbReference>
<evidence type="ECO:0000256" key="8">
    <source>
        <dbReference type="RuleBase" id="RU363108"/>
    </source>
</evidence>
<evidence type="ECO:0000256" key="7">
    <source>
        <dbReference type="ARBA" id="ARBA00023224"/>
    </source>
</evidence>
<proteinExistence type="inferred from homology"/>
<evidence type="ECO:0000256" key="3">
    <source>
        <dbReference type="ARBA" id="ARBA00022692"/>
    </source>
</evidence>
<dbReference type="GO" id="GO:0005886">
    <property type="term" value="C:plasma membrane"/>
    <property type="evidence" value="ECO:0007669"/>
    <property type="project" value="UniProtKB-SubCell"/>
</dbReference>
<evidence type="ECO:0000256" key="1">
    <source>
        <dbReference type="ARBA" id="ARBA00004651"/>
    </source>
</evidence>
<dbReference type="Pfam" id="PF08395">
    <property type="entry name" value="7tm_7"/>
    <property type="match status" value="1"/>
</dbReference>
<protein>
    <recommendedName>
        <fullName evidence="8">Gustatory receptor</fullName>
    </recommendedName>
</protein>
<organism evidence="9 10">
    <name type="scientific">Tribolium castaneum</name>
    <name type="common">Red flour beetle</name>
    <dbReference type="NCBI Taxonomy" id="7070"/>
    <lineage>
        <taxon>Eukaryota</taxon>
        <taxon>Metazoa</taxon>
        <taxon>Ecdysozoa</taxon>
        <taxon>Arthropoda</taxon>
        <taxon>Hexapoda</taxon>
        <taxon>Insecta</taxon>
        <taxon>Pterygota</taxon>
        <taxon>Neoptera</taxon>
        <taxon>Endopterygota</taxon>
        <taxon>Coleoptera</taxon>
        <taxon>Polyphaga</taxon>
        <taxon>Cucujiformia</taxon>
        <taxon>Tenebrionidae</taxon>
        <taxon>Tenebrionidae incertae sedis</taxon>
        <taxon>Tribolium</taxon>
    </lineage>
</organism>
<dbReference type="PhylomeDB" id="D7EIQ9"/>
<dbReference type="GO" id="GO:0030425">
    <property type="term" value="C:dendrite"/>
    <property type="evidence" value="ECO:0000318"/>
    <property type="project" value="GO_Central"/>
</dbReference>
<feature type="transmembrane region" description="Helical" evidence="8">
    <location>
        <begin position="151"/>
        <end position="173"/>
    </location>
</feature>
<dbReference type="InterPro" id="IPR013604">
    <property type="entry name" value="7TM_chemorcpt"/>
</dbReference>
<keyword evidence="5 8" id="KW-0472">Membrane</keyword>
<feature type="transmembrane region" description="Helical" evidence="8">
    <location>
        <begin position="65"/>
        <end position="90"/>
    </location>
</feature>
<feature type="transmembrane region" description="Helical" evidence="8">
    <location>
        <begin position="250"/>
        <end position="273"/>
    </location>
</feature>
<keyword evidence="4 8" id="KW-1133">Transmembrane helix</keyword>
<accession>D7EIQ9</accession>
<keyword evidence="3 8" id="KW-0812">Transmembrane</keyword>
<keyword evidence="10" id="KW-1185">Reference proteome</keyword>
<comment type="subcellular location">
    <subcellularLocation>
        <location evidence="1 8">Cell membrane</location>
        <topology evidence="1 8">Multi-pass membrane protein</topology>
    </subcellularLocation>
</comment>
<feature type="transmembrane region" description="Helical" evidence="8">
    <location>
        <begin position="111"/>
        <end position="131"/>
    </location>
</feature>
<dbReference type="GO" id="GO:0007635">
    <property type="term" value="P:chemosensory behavior"/>
    <property type="evidence" value="ECO:0000318"/>
    <property type="project" value="GO_Central"/>
</dbReference>
<name>D7EIQ9_TRICA</name>
<evidence type="ECO:0000256" key="2">
    <source>
        <dbReference type="ARBA" id="ARBA00022475"/>
    </source>
</evidence>
<dbReference type="InParanoid" id="D7EIQ9"/>
<dbReference type="AlphaFoldDB" id="D7EIQ9"/>
<evidence type="ECO:0000313" key="10">
    <source>
        <dbReference type="Proteomes" id="UP000007266"/>
    </source>
</evidence>
<dbReference type="HOGENOM" id="CLU_060014_0_0_1"/>
<feature type="transmembrane region" description="Helical" evidence="8">
    <location>
        <begin position="218"/>
        <end position="238"/>
    </location>
</feature>
<reference evidence="9 10" key="2">
    <citation type="journal article" date="2010" name="Nucleic Acids Res.">
        <title>BeetleBase in 2010: revisions to provide comprehensive genomic information for Tribolium castaneum.</title>
        <authorList>
            <person name="Kim H.S."/>
            <person name="Murphy T."/>
            <person name="Xia J."/>
            <person name="Caragea D."/>
            <person name="Park Y."/>
            <person name="Beeman R.W."/>
            <person name="Lorenzen M.D."/>
            <person name="Butcher S."/>
            <person name="Manak J.R."/>
            <person name="Brown S.J."/>
        </authorList>
    </citation>
    <scope>NUCLEOTIDE SEQUENCE [LARGE SCALE GENOMIC DNA]</scope>
    <source>
        <strain evidence="9 10">Georgia GA2</strain>
    </source>
</reference>
<evidence type="ECO:0000256" key="5">
    <source>
        <dbReference type="ARBA" id="ARBA00023136"/>
    </source>
</evidence>
<gene>
    <name evidence="9" type="primary">TcGr61</name>
    <name evidence="9" type="ORF">TcasGA2_TC030159</name>
</gene>
<comment type="similarity">
    <text evidence="8">Belongs to the insect chemoreceptor superfamily. Gustatory receptor (GR) family.</text>
</comment>
<evidence type="ECO:0000256" key="6">
    <source>
        <dbReference type="ARBA" id="ARBA00023170"/>
    </source>
</evidence>
<dbReference type="PANTHER" id="PTHR21143:SF104">
    <property type="entry name" value="GUSTATORY RECEPTOR 8A-RELATED"/>
    <property type="match status" value="1"/>
</dbReference>
<feature type="transmembrane region" description="Helical" evidence="8">
    <location>
        <begin position="329"/>
        <end position="347"/>
    </location>
</feature>
<dbReference type="GO" id="GO:0008049">
    <property type="term" value="P:male courtship behavior"/>
    <property type="evidence" value="ECO:0000318"/>
    <property type="project" value="GO_Central"/>
</dbReference>
<feature type="transmembrane region" description="Helical" evidence="8">
    <location>
        <begin position="34"/>
        <end position="53"/>
    </location>
</feature>
<dbReference type="GO" id="GO:0007165">
    <property type="term" value="P:signal transduction"/>
    <property type="evidence" value="ECO:0007669"/>
    <property type="project" value="UniProtKB-KW"/>
</dbReference>
<dbReference type="Proteomes" id="UP000007266">
    <property type="component" value="Unassembled WGS sequence"/>
</dbReference>
<sequence>MSLKLIKLVFKVGGLLAITPAKMGKRGLFFPSKAYALLWIILLTAAVVVSAVYKKASYENLTSVLLTLSVATDIILFVFNLCTIMTTVTKRHQWIKFIKILKTLQSNNNEHLFYLLPFLITNVIFVINFGYETYLWSQIIGAEFYKTYAVEYFQCYSQFIVYFLVYAFLKLILDNVRNISRNINRLKMQPNRLNNCALKALKTDFLALAECTDIFSDIFGSLILLLMGFCILQQLTYLHSLVVKSSRDTISILVYKIMFITWHMVGTFISFFLCDMIEQGVRHVEMVAHQIETNRVEEETEALEMLVDTIKHNFRYFTAARFFNLNRKTFLGTVNALFTFLIVGIQFENFKI</sequence>